<dbReference type="Proteomes" id="UP000263517">
    <property type="component" value="Unassembled WGS sequence"/>
</dbReference>
<protein>
    <submittedName>
        <fullName evidence="7">MerR family transcriptional regulator</fullName>
    </submittedName>
</protein>
<dbReference type="RefSeq" id="WP_414630864.1">
    <property type="nucleotide sequence ID" value="NZ_CALBIY010000007.1"/>
</dbReference>
<dbReference type="PRINTS" id="PR00040">
    <property type="entry name" value="HTHMERR"/>
</dbReference>
<dbReference type="InterPro" id="IPR009061">
    <property type="entry name" value="DNA-bd_dom_put_sf"/>
</dbReference>
<sequence>MYISEISKISGLSVHTLRYYEKEGLLENVTRNDSGRRVYSNDDLVWIEWIQRLKSTGMSLDEIRQFSSLRYLGDDSISQRKDMLIDHSMKLKSNIQKLREELSVVDYKIKAYQEKEKSLT</sequence>
<organism evidence="7 8">
    <name type="scientific">Alteromonas australica</name>
    <dbReference type="NCBI Taxonomy" id="589873"/>
    <lineage>
        <taxon>Bacteria</taxon>
        <taxon>Pseudomonadati</taxon>
        <taxon>Pseudomonadota</taxon>
        <taxon>Gammaproteobacteria</taxon>
        <taxon>Alteromonadales</taxon>
        <taxon>Alteromonadaceae</taxon>
        <taxon>Alteromonas/Salinimonas group</taxon>
        <taxon>Alteromonas</taxon>
    </lineage>
</organism>
<evidence type="ECO:0000256" key="4">
    <source>
        <dbReference type="ARBA" id="ARBA00023163"/>
    </source>
</evidence>
<feature type="coiled-coil region" evidence="5">
    <location>
        <begin position="81"/>
        <end position="115"/>
    </location>
</feature>
<keyword evidence="4" id="KW-0804">Transcription</keyword>
<gene>
    <name evidence="7" type="ORF">DCW74_19295</name>
</gene>
<evidence type="ECO:0000256" key="1">
    <source>
        <dbReference type="ARBA" id="ARBA00022491"/>
    </source>
</evidence>
<evidence type="ECO:0000256" key="5">
    <source>
        <dbReference type="SAM" id="Coils"/>
    </source>
</evidence>
<evidence type="ECO:0000313" key="8">
    <source>
        <dbReference type="Proteomes" id="UP000263517"/>
    </source>
</evidence>
<dbReference type="GO" id="GO:0003700">
    <property type="term" value="F:DNA-binding transcription factor activity"/>
    <property type="evidence" value="ECO:0007669"/>
    <property type="project" value="InterPro"/>
</dbReference>
<feature type="domain" description="HTH merR-type" evidence="6">
    <location>
        <begin position="1"/>
        <end position="69"/>
    </location>
</feature>
<dbReference type="SUPFAM" id="SSF46955">
    <property type="entry name" value="Putative DNA-binding domain"/>
    <property type="match status" value="1"/>
</dbReference>
<evidence type="ECO:0000256" key="2">
    <source>
        <dbReference type="ARBA" id="ARBA00023015"/>
    </source>
</evidence>
<accession>A0A350P9A0</accession>
<keyword evidence="5" id="KW-0175">Coiled coil</keyword>
<reference evidence="7 8" key="1">
    <citation type="journal article" date="2018" name="Nat. Biotechnol.">
        <title>A standardized bacterial taxonomy based on genome phylogeny substantially revises the tree of life.</title>
        <authorList>
            <person name="Parks D.H."/>
            <person name="Chuvochina M."/>
            <person name="Waite D.W."/>
            <person name="Rinke C."/>
            <person name="Skarshewski A."/>
            <person name="Chaumeil P.A."/>
            <person name="Hugenholtz P."/>
        </authorList>
    </citation>
    <scope>NUCLEOTIDE SEQUENCE [LARGE SCALE GENOMIC DNA]</scope>
    <source>
        <strain evidence="7">UBA11978</strain>
    </source>
</reference>
<name>A0A350P9A0_9ALTE</name>
<evidence type="ECO:0000259" key="6">
    <source>
        <dbReference type="PROSITE" id="PS50937"/>
    </source>
</evidence>
<evidence type="ECO:0000256" key="3">
    <source>
        <dbReference type="ARBA" id="ARBA00023125"/>
    </source>
</evidence>
<dbReference type="PROSITE" id="PS50937">
    <property type="entry name" value="HTH_MERR_2"/>
    <property type="match status" value="1"/>
</dbReference>
<proteinExistence type="predicted"/>
<dbReference type="PROSITE" id="PS00552">
    <property type="entry name" value="HTH_MERR_1"/>
    <property type="match status" value="1"/>
</dbReference>
<dbReference type="CDD" id="cd01109">
    <property type="entry name" value="HTH_YyaN"/>
    <property type="match status" value="1"/>
</dbReference>
<dbReference type="SMART" id="SM00422">
    <property type="entry name" value="HTH_MERR"/>
    <property type="match status" value="1"/>
</dbReference>
<dbReference type="InterPro" id="IPR000551">
    <property type="entry name" value="MerR-type_HTH_dom"/>
</dbReference>
<dbReference type="EMBL" id="DNAN01000675">
    <property type="protein sequence ID" value="HAW77867.1"/>
    <property type="molecule type" value="Genomic_DNA"/>
</dbReference>
<dbReference type="PANTHER" id="PTHR30204:SF69">
    <property type="entry name" value="MERR-FAMILY TRANSCRIPTIONAL REGULATOR"/>
    <property type="match status" value="1"/>
</dbReference>
<evidence type="ECO:0000313" key="7">
    <source>
        <dbReference type="EMBL" id="HAW77867.1"/>
    </source>
</evidence>
<dbReference type="GO" id="GO:0003677">
    <property type="term" value="F:DNA binding"/>
    <property type="evidence" value="ECO:0007669"/>
    <property type="project" value="UniProtKB-KW"/>
</dbReference>
<dbReference type="AlphaFoldDB" id="A0A350P9A0"/>
<dbReference type="Gene3D" id="1.10.1660.10">
    <property type="match status" value="1"/>
</dbReference>
<dbReference type="InterPro" id="IPR047057">
    <property type="entry name" value="MerR_fam"/>
</dbReference>
<comment type="caution">
    <text evidence="7">The sequence shown here is derived from an EMBL/GenBank/DDBJ whole genome shotgun (WGS) entry which is preliminary data.</text>
</comment>
<dbReference type="Pfam" id="PF13411">
    <property type="entry name" value="MerR_1"/>
    <property type="match status" value="1"/>
</dbReference>
<dbReference type="PANTHER" id="PTHR30204">
    <property type="entry name" value="REDOX-CYCLING DRUG-SENSING TRANSCRIPTIONAL ACTIVATOR SOXR"/>
    <property type="match status" value="1"/>
</dbReference>
<keyword evidence="2" id="KW-0805">Transcription regulation</keyword>
<keyword evidence="1" id="KW-0678">Repressor</keyword>
<keyword evidence="3" id="KW-0238">DNA-binding</keyword>